<accession>A0AAW8EPY2</accession>
<dbReference type="CDD" id="cd04647">
    <property type="entry name" value="LbH_MAT_like"/>
    <property type="match status" value="1"/>
</dbReference>
<comment type="caution">
    <text evidence="1">The sequence shown here is derived from an EMBL/GenBank/DDBJ whole genome shotgun (WGS) entry which is preliminary data.</text>
</comment>
<dbReference type="PANTHER" id="PTHR23416">
    <property type="entry name" value="SIALIC ACID SYNTHASE-RELATED"/>
    <property type="match status" value="1"/>
</dbReference>
<reference evidence="1" key="1">
    <citation type="submission" date="2023-07" db="EMBL/GenBank/DDBJ databases">
        <title>Sorghum-associated microbial communities from plants grown in Nebraska, USA.</title>
        <authorList>
            <person name="Schachtman D."/>
        </authorList>
    </citation>
    <scope>NUCLEOTIDE SEQUENCE</scope>
    <source>
        <strain evidence="1">DS3315</strain>
    </source>
</reference>
<evidence type="ECO:0000313" key="1">
    <source>
        <dbReference type="EMBL" id="MDP9975030.1"/>
    </source>
</evidence>
<dbReference type="AlphaFoldDB" id="A0AAW8EPY2"/>
<dbReference type="Proteomes" id="UP001224845">
    <property type="component" value="Unassembled WGS sequence"/>
</dbReference>
<protein>
    <submittedName>
        <fullName evidence="1">Acetyltransferase-like isoleucine patch superfamily enzyme</fullName>
    </submittedName>
</protein>
<dbReference type="InterPro" id="IPR051159">
    <property type="entry name" value="Hexapeptide_acetyltransf"/>
</dbReference>
<dbReference type="RefSeq" id="WP_307597050.1">
    <property type="nucleotide sequence ID" value="NZ_JAUSRV010000021.1"/>
</dbReference>
<dbReference type="PANTHER" id="PTHR23416:SF78">
    <property type="entry name" value="LIPOPOLYSACCHARIDE BIOSYNTHESIS O-ACETYL TRANSFERASE WBBJ-RELATED"/>
    <property type="match status" value="1"/>
</dbReference>
<gene>
    <name evidence="1" type="ORF">J2W39_006314</name>
</gene>
<dbReference type="Pfam" id="PF00132">
    <property type="entry name" value="Hexapep"/>
    <property type="match status" value="1"/>
</dbReference>
<evidence type="ECO:0000313" key="2">
    <source>
        <dbReference type="Proteomes" id="UP001224845"/>
    </source>
</evidence>
<dbReference type="InterPro" id="IPR001451">
    <property type="entry name" value="Hexapep"/>
</dbReference>
<name>A0AAW8EPY2_VARPD</name>
<dbReference type="EMBL" id="JAUSRV010000021">
    <property type="protein sequence ID" value="MDP9975030.1"/>
    <property type="molecule type" value="Genomic_DNA"/>
</dbReference>
<organism evidence="1 2">
    <name type="scientific">Variovorax paradoxus</name>
    <dbReference type="NCBI Taxonomy" id="34073"/>
    <lineage>
        <taxon>Bacteria</taxon>
        <taxon>Pseudomonadati</taxon>
        <taxon>Pseudomonadota</taxon>
        <taxon>Betaproteobacteria</taxon>
        <taxon>Burkholderiales</taxon>
        <taxon>Comamonadaceae</taxon>
        <taxon>Variovorax</taxon>
    </lineage>
</organism>
<dbReference type="SUPFAM" id="SSF51161">
    <property type="entry name" value="Trimeric LpxA-like enzymes"/>
    <property type="match status" value="1"/>
</dbReference>
<dbReference type="Gene3D" id="2.160.10.10">
    <property type="entry name" value="Hexapeptide repeat proteins"/>
    <property type="match status" value="1"/>
</dbReference>
<sequence length="186" mass="20052">MPGYIGSPKFLVKPSRIHIDKRVRIFPGLRAECHGEGRIVICEDVAIEQDFHITSMGEISIGQGTVIAGYVSVTDIEHQYEEIGVPVMRQPMVMKKTAIGANCFIGMGARIQAGTILGDGCVVGANAVVRGTFPDHSVIVGVPAKIVKQFNKKNQSWERAQDFDGATGQTFLLPAASIYEGSHRAG</sequence>
<dbReference type="InterPro" id="IPR011004">
    <property type="entry name" value="Trimer_LpxA-like_sf"/>
</dbReference>
<proteinExistence type="predicted"/>